<keyword evidence="2" id="KW-1133">Transmembrane helix</keyword>
<dbReference type="InterPro" id="IPR003425">
    <property type="entry name" value="CCB3/YggT"/>
</dbReference>
<comment type="similarity">
    <text evidence="1">Belongs to the YggT family.</text>
</comment>
<dbReference type="AlphaFoldDB" id="A7NN35"/>
<name>A7NN35_ROSCS</name>
<dbReference type="Pfam" id="PF02325">
    <property type="entry name" value="CCB3_YggT"/>
    <property type="match status" value="1"/>
</dbReference>
<dbReference type="OrthoDB" id="47652at2"/>
<feature type="transmembrane region" description="Helical" evidence="2">
    <location>
        <begin position="6"/>
        <end position="27"/>
    </location>
</feature>
<accession>A7NN35</accession>
<dbReference type="KEGG" id="rca:Rcas_2905"/>
<keyword evidence="2" id="KW-0812">Transmembrane</keyword>
<evidence type="ECO:0000313" key="3">
    <source>
        <dbReference type="EMBL" id="ABU58967.1"/>
    </source>
</evidence>
<feature type="transmembrane region" description="Helical" evidence="2">
    <location>
        <begin position="62"/>
        <end position="81"/>
    </location>
</feature>
<dbReference type="eggNOG" id="COG0762">
    <property type="taxonomic scope" value="Bacteria"/>
</dbReference>
<gene>
    <name evidence="3" type="ordered locus">Rcas_2905</name>
</gene>
<dbReference type="Proteomes" id="UP000000263">
    <property type="component" value="Chromosome"/>
</dbReference>
<sequence length="85" mass="9615">MPSSFIESFIFLLIEVLSLAILFRVLLSWVDPLGNMRITQVLRDLTEPVLAPIRSILPQTMMFDFSPIIAMLLLQAISLLIRSAL</sequence>
<organism evidence="3 4">
    <name type="scientific">Roseiflexus castenholzii (strain DSM 13941 / HLO8)</name>
    <dbReference type="NCBI Taxonomy" id="383372"/>
    <lineage>
        <taxon>Bacteria</taxon>
        <taxon>Bacillati</taxon>
        <taxon>Chloroflexota</taxon>
        <taxon>Chloroflexia</taxon>
        <taxon>Chloroflexales</taxon>
        <taxon>Roseiflexineae</taxon>
        <taxon>Roseiflexaceae</taxon>
        <taxon>Roseiflexus</taxon>
    </lineage>
</organism>
<keyword evidence="2" id="KW-0472">Membrane</keyword>
<evidence type="ECO:0000256" key="1">
    <source>
        <dbReference type="ARBA" id="ARBA00010894"/>
    </source>
</evidence>
<evidence type="ECO:0000256" key="2">
    <source>
        <dbReference type="SAM" id="Phobius"/>
    </source>
</evidence>
<reference evidence="3 4" key="1">
    <citation type="submission" date="2007-08" db="EMBL/GenBank/DDBJ databases">
        <title>Complete sequence of Roseiflexus castenholzii DSM 13941.</title>
        <authorList>
            <consortium name="US DOE Joint Genome Institute"/>
            <person name="Copeland A."/>
            <person name="Lucas S."/>
            <person name="Lapidus A."/>
            <person name="Barry K."/>
            <person name="Glavina del Rio T."/>
            <person name="Dalin E."/>
            <person name="Tice H."/>
            <person name="Pitluck S."/>
            <person name="Thompson L.S."/>
            <person name="Brettin T."/>
            <person name="Bruce D."/>
            <person name="Detter J.C."/>
            <person name="Han C."/>
            <person name="Tapia R."/>
            <person name="Schmutz J."/>
            <person name="Larimer F."/>
            <person name="Land M."/>
            <person name="Hauser L."/>
            <person name="Kyrpides N."/>
            <person name="Mikhailova N."/>
            <person name="Bryant D.A."/>
            <person name="Hanada S."/>
            <person name="Tsukatani Y."/>
            <person name="Richardson P."/>
        </authorList>
    </citation>
    <scope>NUCLEOTIDE SEQUENCE [LARGE SCALE GENOMIC DNA]</scope>
    <source>
        <strain evidence="4">DSM 13941 / HLO8</strain>
    </source>
</reference>
<dbReference type="EMBL" id="CP000804">
    <property type="protein sequence ID" value="ABU58967.1"/>
    <property type="molecule type" value="Genomic_DNA"/>
</dbReference>
<evidence type="ECO:0008006" key="5">
    <source>
        <dbReference type="Google" id="ProtNLM"/>
    </source>
</evidence>
<dbReference type="GO" id="GO:0016020">
    <property type="term" value="C:membrane"/>
    <property type="evidence" value="ECO:0007669"/>
    <property type="project" value="InterPro"/>
</dbReference>
<dbReference type="STRING" id="383372.Rcas_2905"/>
<evidence type="ECO:0000313" key="4">
    <source>
        <dbReference type="Proteomes" id="UP000000263"/>
    </source>
</evidence>
<dbReference type="RefSeq" id="WP_012121391.1">
    <property type="nucleotide sequence ID" value="NC_009767.1"/>
</dbReference>
<dbReference type="PANTHER" id="PTHR33219">
    <property type="entry name" value="YLMG HOMOLOG PROTEIN 2, CHLOROPLASTIC"/>
    <property type="match status" value="1"/>
</dbReference>
<keyword evidence="4" id="KW-1185">Reference proteome</keyword>
<dbReference type="PANTHER" id="PTHR33219:SF14">
    <property type="entry name" value="PROTEIN COFACTOR ASSEMBLY OF COMPLEX C SUBUNIT B CCB3, CHLOROPLASTIC-RELATED"/>
    <property type="match status" value="1"/>
</dbReference>
<dbReference type="HOGENOM" id="CLU_136788_1_1_0"/>
<protein>
    <recommendedName>
        <fullName evidence="5">YggT family protein</fullName>
    </recommendedName>
</protein>
<proteinExistence type="inferred from homology"/>